<dbReference type="Pfam" id="PF03009">
    <property type="entry name" value="GDPD"/>
    <property type="match status" value="1"/>
</dbReference>
<comment type="caution">
    <text evidence="2">The sequence shown here is derived from an EMBL/GenBank/DDBJ whole genome shotgun (WGS) entry which is preliminary data.</text>
</comment>
<reference evidence="2 3" key="1">
    <citation type="submission" date="2024-09" db="EMBL/GenBank/DDBJ databases">
        <authorList>
            <person name="Sun Q."/>
            <person name="Mori K."/>
        </authorList>
    </citation>
    <scope>NUCLEOTIDE SEQUENCE [LARGE SCALE GENOMIC DNA]</scope>
    <source>
        <strain evidence="2 3">TBRC 4575</strain>
    </source>
</reference>
<gene>
    <name evidence="2" type="ORF">ACFFGS_10570</name>
</gene>
<proteinExistence type="predicted"/>
<evidence type="ECO:0000313" key="2">
    <source>
        <dbReference type="EMBL" id="MFC0424565.1"/>
    </source>
</evidence>
<keyword evidence="3" id="KW-1185">Reference proteome</keyword>
<dbReference type="PANTHER" id="PTHR46211">
    <property type="entry name" value="GLYCEROPHOSPHORYL DIESTER PHOSPHODIESTERASE"/>
    <property type="match status" value="1"/>
</dbReference>
<dbReference type="SUPFAM" id="SSF51695">
    <property type="entry name" value="PLC-like phosphodiesterases"/>
    <property type="match status" value="1"/>
</dbReference>
<accession>A0ABV6K547</accession>
<dbReference type="PANTHER" id="PTHR46211:SF1">
    <property type="entry name" value="GLYCEROPHOSPHODIESTER PHOSPHODIESTERASE, CYTOPLASMIC"/>
    <property type="match status" value="1"/>
</dbReference>
<dbReference type="EMBL" id="JBHLUK010000073">
    <property type="protein sequence ID" value="MFC0424565.1"/>
    <property type="molecule type" value="Genomic_DNA"/>
</dbReference>
<dbReference type="InterPro" id="IPR030395">
    <property type="entry name" value="GP_PDE_dom"/>
</dbReference>
<dbReference type="RefSeq" id="WP_137644808.1">
    <property type="nucleotide sequence ID" value="NZ_BAABRM010000008.1"/>
</dbReference>
<dbReference type="PROSITE" id="PS51704">
    <property type="entry name" value="GP_PDE"/>
    <property type="match status" value="1"/>
</dbReference>
<protein>
    <submittedName>
        <fullName evidence="2">Glycerophosphodiester phosphodiesterase</fullName>
    </submittedName>
</protein>
<dbReference type="Proteomes" id="UP001589855">
    <property type="component" value="Unassembled WGS sequence"/>
</dbReference>
<evidence type="ECO:0000259" key="1">
    <source>
        <dbReference type="PROSITE" id="PS51704"/>
    </source>
</evidence>
<name>A0ABV6K547_9LACO</name>
<dbReference type="Gene3D" id="3.20.20.190">
    <property type="entry name" value="Phosphatidylinositol (PI) phosphodiesterase"/>
    <property type="match status" value="1"/>
</dbReference>
<dbReference type="CDD" id="cd08563">
    <property type="entry name" value="GDPD_TtGDE_like"/>
    <property type="match status" value="1"/>
</dbReference>
<sequence length="245" mass="28517">MRTQIIAHRGSKGTRPENTLVAFRAAIADGADGIETDVHLSRDGHLIIMHDERVDRTTDGEGLIQDLTLAQLKRLDAGSYFDPAYTNTRVPTLDDVVQLLVAQHFTGIFNLELKTNKIHYEGIEDLVADYFDQHSVPFKLVYSSFYAKSVERLHRLQPEVETDSLFSARRRIARRLHAQHVVLGYHPAMRWVRLNWLWLPKIQLRPWTVNKPRDMRFCFRHRFAGIITDYPGLAYQIRQNYRGEH</sequence>
<organism evidence="2 3">
    <name type="scientific">Lactiplantibacillus plajomi</name>
    <dbReference type="NCBI Taxonomy" id="1457217"/>
    <lineage>
        <taxon>Bacteria</taxon>
        <taxon>Bacillati</taxon>
        <taxon>Bacillota</taxon>
        <taxon>Bacilli</taxon>
        <taxon>Lactobacillales</taxon>
        <taxon>Lactobacillaceae</taxon>
        <taxon>Lactiplantibacillus</taxon>
    </lineage>
</organism>
<dbReference type="InterPro" id="IPR017946">
    <property type="entry name" value="PLC-like_Pdiesterase_TIM-brl"/>
</dbReference>
<feature type="domain" description="GP-PDE" evidence="1">
    <location>
        <begin position="3"/>
        <end position="238"/>
    </location>
</feature>
<evidence type="ECO:0000313" key="3">
    <source>
        <dbReference type="Proteomes" id="UP001589855"/>
    </source>
</evidence>